<evidence type="ECO:0000313" key="1">
    <source>
        <dbReference type="Proteomes" id="UP000035680"/>
    </source>
</evidence>
<keyword evidence="1" id="KW-1185">Reference proteome</keyword>
<protein>
    <submittedName>
        <fullName evidence="2">Uncharacterized protein</fullName>
    </submittedName>
</protein>
<name>A0A0K0EXT3_STRVS</name>
<accession>A0A0K0EXT3</accession>
<proteinExistence type="predicted"/>
<sequence length="87" mass="10446">MERSEFKEKHVGKDDIRGRRVLTSYIHLKNSSKQSGHMIRTQFHCVALFIIMLRYKSIKNYLERFFLSPQNKVNSRGYRTNRNINNV</sequence>
<dbReference type="Proteomes" id="UP000035680">
    <property type="component" value="Unassembled WGS sequence"/>
</dbReference>
<dbReference type="AlphaFoldDB" id="A0A0K0EXT3"/>
<organism evidence="1 2">
    <name type="scientific">Strongyloides venezuelensis</name>
    <name type="common">Threadworm</name>
    <dbReference type="NCBI Taxonomy" id="75913"/>
    <lineage>
        <taxon>Eukaryota</taxon>
        <taxon>Metazoa</taxon>
        <taxon>Ecdysozoa</taxon>
        <taxon>Nematoda</taxon>
        <taxon>Chromadorea</taxon>
        <taxon>Rhabditida</taxon>
        <taxon>Tylenchina</taxon>
        <taxon>Panagrolaimomorpha</taxon>
        <taxon>Strongyloidoidea</taxon>
        <taxon>Strongyloididae</taxon>
        <taxon>Strongyloides</taxon>
    </lineage>
</organism>
<reference evidence="1" key="1">
    <citation type="submission" date="2014-07" db="EMBL/GenBank/DDBJ databases">
        <authorList>
            <person name="Martin A.A"/>
            <person name="De Silva N."/>
        </authorList>
    </citation>
    <scope>NUCLEOTIDE SEQUENCE</scope>
</reference>
<evidence type="ECO:0000313" key="2">
    <source>
        <dbReference type="WBParaSite" id="SVE_0133800.1"/>
    </source>
</evidence>
<reference evidence="2" key="2">
    <citation type="submission" date="2015-08" db="UniProtKB">
        <authorList>
            <consortium name="WormBaseParasite"/>
        </authorList>
    </citation>
    <scope>IDENTIFICATION</scope>
</reference>
<dbReference type="WBParaSite" id="SVE_0133800.1">
    <property type="protein sequence ID" value="SVE_0133800.1"/>
    <property type="gene ID" value="SVE_0133800"/>
</dbReference>